<dbReference type="EMBL" id="JAJSOF020000036">
    <property type="protein sequence ID" value="KAJ4428691.1"/>
    <property type="molecule type" value="Genomic_DNA"/>
</dbReference>
<proteinExistence type="predicted"/>
<dbReference type="CDD" id="cd01650">
    <property type="entry name" value="RT_nLTR_like"/>
    <property type="match status" value="1"/>
</dbReference>
<dbReference type="InterPro" id="IPR043502">
    <property type="entry name" value="DNA/RNA_pol_sf"/>
</dbReference>
<keyword evidence="3" id="KW-1185">Reference proteome</keyword>
<evidence type="ECO:0000313" key="2">
    <source>
        <dbReference type="EMBL" id="KAJ4428691.1"/>
    </source>
</evidence>
<dbReference type="Proteomes" id="UP001148838">
    <property type="component" value="Unassembled WGS sequence"/>
</dbReference>
<gene>
    <name evidence="2" type="ORF">ANN_25684</name>
</gene>
<evidence type="ECO:0000259" key="1">
    <source>
        <dbReference type="Pfam" id="PF00078"/>
    </source>
</evidence>
<sequence>MAGLCKGGNEPPGFVKAICKGDGLQIWRVAVNILNKQSWTADKGWSSSLGVGLTTHHRKKQLVTNPYNKPLIVPVFKKGDKTNCSNFRGISLLLTAYKILSNILLRTLTPYVDEIIGDHQCGFRRNRSTIDQIFCILQIMEKKWEYKGTVHQLFIDFKKVYDSVKRVVLYDILEQLDNTHGRPISIVDSTRWPLVTGPYRAVSNKI</sequence>
<comment type="caution">
    <text evidence="2">The sequence shown here is derived from an EMBL/GenBank/DDBJ whole genome shotgun (WGS) entry which is preliminary data.</text>
</comment>
<protein>
    <recommendedName>
        <fullName evidence="1">Reverse transcriptase domain-containing protein</fullName>
    </recommendedName>
</protein>
<dbReference type="PANTHER" id="PTHR47027:SF20">
    <property type="entry name" value="REVERSE TRANSCRIPTASE-LIKE PROTEIN WITH RNA-DIRECTED DNA POLYMERASE DOMAIN"/>
    <property type="match status" value="1"/>
</dbReference>
<name>A0ABQ8S490_PERAM</name>
<organism evidence="2 3">
    <name type="scientific">Periplaneta americana</name>
    <name type="common">American cockroach</name>
    <name type="synonym">Blatta americana</name>
    <dbReference type="NCBI Taxonomy" id="6978"/>
    <lineage>
        <taxon>Eukaryota</taxon>
        <taxon>Metazoa</taxon>
        <taxon>Ecdysozoa</taxon>
        <taxon>Arthropoda</taxon>
        <taxon>Hexapoda</taxon>
        <taxon>Insecta</taxon>
        <taxon>Pterygota</taxon>
        <taxon>Neoptera</taxon>
        <taxon>Polyneoptera</taxon>
        <taxon>Dictyoptera</taxon>
        <taxon>Blattodea</taxon>
        <taxon>Blattoidea</taxon>
        <taxon>Blattidae</taxon>
        <taxon>Blattinae</taxon>
        <taxon>Periplaneta</taxon>
    </lineage>
</organism>
<dbReference type="PANTHER" id="PTHR47027">
    <property type="entry name" value="REVERSE TRANSCRIPTASE DOMAIN-CONTAINING PROTEIN"/>
    <property type="match status" value="1"/>
</dbReference>
<evidence type="ECO:0000313" key="3">
    <source>
        <dbReference type="Proteomes" id="UP001148838"/>
    </source>
</evidence>
<feature type="domain" description="Reverse transcriptase" evidence="1">
    <location>
        <begin position="80"/>
        <end position="165"/>
    </location>
</feature>
<accession>A0ABQ8S490</accession>
<dbReference type="SUPFAM" id="SSF56672">
    <property type="entry name" value="DNA/RNA polymerases"/>
    <property type="match status" value="1"/>
</dbReference>
<dbReference type="InterPro" id="IPR000477">
    <property type="entry name" value="RT_dom"/>
</dbReference>
<reference evidence="2 3" key="1">
    <citation type="journal article" date="2022" name="Allergy">
        <title>Genome assembly and annotation of Periplaneta americana reveal a comprehensive cockroach allergen profile.</title>
        <authorList>
            <person name="Wang L."/>
            <person name="Xiong Q."/>
            <person name="Saelim N."/>
            <person name="Wang L."/>
            <person name="Nong W."/>
            <person name="Wan A.T."/>
            <person name="Shi M."/>
            <person name="Liu X."/>
            <person name="Cao Q."/>
            <person name="Hui J.H.L."/>
            <person name="Sookrung N."/>
            <person name="Leung T.F."/>
            <person name="Tungtrongchitr A."/>
            <person name="Tsui S.K.W."/>
        </authorList>
    </citation>
    <scope>NUCLEOTIDE SEQUENCE [LARGE SCALE GENOMIC DNA]</scope>
    <source>
        <strain evidence="2">PWHHKU_190912</strain>
    </source>
</reference>
<dbReference type="Pfam" id="PF00078">
    <property type="entry name" value="RVT_1"/>
    <property type="match status" value="1"/>
</dbReference>